<sequence length="533" mass="60759">MAENRLIGFITPSEPTVIVCSTSFHRPQYYSATVPVMCPRNSSFPPSLLPLPSVGLSTTASDVIPLHHTSTVQPRTSHTYVSPDTIQIARGVFISSESPITITTTKHTTAFEITASRYLRPDPAFARGWNKLPEELKVKILSYLIIPLNEPIDYDNAYRLQHFNPRGGVDLWRYLRMTPEIKILALELFYGHNSFTIEPRTLTLSPHLFHHYKDIPFLLVAAINHGSALLYAAESYRGSLTCSCSRFPAYEQRLCSHEVGSRAAPLELFNTFKLESGIDIWIKSSHPVRIIIDGLGMVSEIHCPDAVQVRFERLAWLVSTAPLNERLRDGWKKLPAEMKEVLRCNLSFTKPIADPLGKDNHHLLHHLRLTPKIASLAKKVFYSTNTFVLGAKRYTSHYRRGVLTPIKYDLRISGPNPVIRNMIRRVIAVMGGVEDFWPRDWEFLKKLSLGDLGYSGLQSVEVDTTRSLRHMYFTIKRFDYRMEEVRGRYLAGTITFSCAGGIKQVRSDDRFDQKPISQFEECYKDKILFARSL</sequence>
<evidence type="ECO:0000313" key="2">
    <source>
        <dbReference type="Proteomes" id="UP000800035"/>
    </source>
</evidence>
<gene>
    <name evidence="1" type="ORF">CC80DRAFT_546405</name>
</gene>
<accession>A0A6A5U2I8</accession>
<protein>
    <submittedName>
        <fullName evidence="1">Uncharacterized protein</fullName>
    </submittedName>
</protein>
<reference evidence="1" key="1">
    <citation type="journal article" date="2020" name="Stud. Mycol.">
        <title>101 Dothideomycetes genomes: a test case for predicting lifestyles and emergence of pathogens.</title>
        <authorList>
            <person name="Haridas S."/>
            <person name="Albert R."/>
            <person name="Binder M."/>
            <person name="Bloem J."/>
            <person name="Labutti K."/>
            <person name="Salamov A."/>
            <person name="Andreopoulos B."/>
            <person name="Baker S."/>
            <person name="Barry K."/>
            <person name="Bills G."/>
            <person name="Bluhm B."/>
            <person name="Cannon C."/>
            <person name="Castanera R."/>
            <person name="Culley D."/>
            <person name="Daum C."/>
            <person name="Ezra D."/>
            <person name="Gonzalez J."/>
            <person name="Henrissat B."/>
            <person name="Kuo A."/>
            <person name="Liang C."/>
            <person name="Lipzen A."/>
            <person name="Lutzoni F."/>
            <person name="Magnuson J."/>
            <person name="Mondo S."/>
            <person name="Nolan M."/>
            <person name="Ohm R."/>
            <person name="Pangilinan J."/>
            <person name="Park H.-J."/>
            <person name="Ramirez L."/>
            <person name="Alfaro M."/>
            <person name="Sun H."/>
            <person name="Tritt A."/>
            <person name="Yoshinaga Y."/>
            <person name="Zwiers L.-H."/>
            <person name="Turgeon B."/>
            <person name="Goodwin S."/>
            <person name="Spatafora J."/>
            <person name="Crous P."/>
            <person name="Grigoriev I."/>
        </authorList>
    </citation>
    <scope>NUCLEOTIDE SEQUENCE</scope>
    <source>
        <strain evidence="1">CBS 675.92</strain>
    </source>
</reference>
<proteinExistence type="predicted"/>
<dbReference type="EMBL" id="ML976987">
    <property type="protein sequence ID" value="KAF1958169.1"/>
    <property type="molecule type" value="Genomic_DNA"/>
</dbReference>
<dbReference type="Proteomes" id="UP000800035">
    <property type="component" value="Unassembled WGS sequence"/>
</dbReference>
<dbReference type="AlphaFoldDB" id="A0A6A5U2I8"/>
<evidence type="ECO:0000313" key="1">
    <source>
        <dbReference type="EMBL" id="KAF1958169.1"/>
    </source>
</evidence>
<keyword evidence="2" id="KW-1185">Reference proteome</keyword>
<dbReference type="OrthoDB" id="3801236at2759"/>
<name>A0A6A5U2I8_9PLEO</name>
<organism evidence="1 2">
    <name type="scientific">Byssothecium circinans</name>
    <dbReference type="NCBI Taxonomy" id="147558"/>
    <lineage>
        <taxon>Eukaryota</taxon>
        <taxon>Fungi</taxon>
        <taxon>Dikarya</taxon>
        <taxon>Ascomycota</taxon>
        <taxon>Pezizomycotina</taxon>
        <taxon>Dothideomycetes</taxon>
        <taxon>Pleosporomycetidae</taxon>
        <taxon>Pleosporales</taxon>
        <taxon>Massarineae</taxon>
        <taxon>Massarinaceae</taxon>
        <taxon>Byssothecium</taxon>
    </lineage>
</organism>